<dbReference type="AlphaFoldDB" id="A0A7J6NU65"/>
<protein>
    <submittedName>
        <fullName evidence="1">Uncharacterized protein</fullName>
    </submittedName>
</protein>
<organism evidence="1 2">
    <name type="scientific">Perkinsus olseni</name>
    <name type="common">Perkinsus atlanticus</name>
    <dbReference type="NCBI Taxonomy" id="32597"/>
    <lineage>
        <taxon>Eukaryota</taxon>
        <taxon>Sar</taxon>
        <taxon>Alveolata</taxon>
        <taxon>Perkinsozoa</taxon>
        <taxon>Perkinsea</taxon>
        <taxon>Perkinsida</taxon>
        <taxon>Perkinsidae</taxon>
        <taxon>Perkinsus</taxon>
    </lineage>
</organism>
<gene>
    <name evidence="1" type="ORF">FOZ60_005048</name>
</gene>
<dbReference type="EMBL" id="JABANP010000216">
    <property type="protein sequence ID" value="KAF4686581.1"/>
    <property type="molecule type" value="Genomic_DNA"/>
</dbReference>
<evidence type="ECO:0000313" key="1">
    <source>
        <dbReference type="EMBL" id="KAF4686581.1"/>
    </source>
</evidence>
<accession>A0A7J6NU65</accession>
<evidence type="ECO:0000313" key="2">
    <source>
        <dbReference type="Proteomes" id="UP000541610"/>
    </source>
</evidence>
<sequence>MPETGSRREFALHQPRWWPSVRGPKLHEECRGQQQLLQGPRRREEMYCGWLYHRCPPRPPNCAKSTVVGSLGGLVEEVSELTLAAEDGKGSMNIWRVDKTEEEIVLNSLGDGFVLLDIPPQDFFLLLNAFHHPYFFSGGSGLSHDSPEDGLPRQGGNLRDYIVKDPQGDLVKIRAEDDDTCSFDYGSEKGTLRFSIEFGEYSAAANLYDGGRNLFEISEDPRDGRSCIYYHTPSSIQSASVPKNEFEAVFKSVNPFHHLKEIVLLYMKPTLRCKELFDAVVSTPPAEYQKGAQGFLQFLRDTHSKRNRLITEWNKTHMKRIISNLTRAM</sequence>
<dbReference type="Proteomes" id="UP000541610">
    <property type="component" value="Unassembled WGS sequence"/>
</dbReference>
<comment type="caution">
    <text evidence="1">The sequence shown here is derived from an EMBL/GenBank/DDBJ whole genome shotgun (WGS) entry which is preliminary data.</text>
</comment>
<proteinExistence type="predicted"/>
<name>A0A7J6NU65_PEROL</name>
<reference evidence="1 2" key="1">
    <citation type="submission" date="2020-04" db="EMBL/GenBank/DDBJ databases">
        <title>Perkinsus olseni comparative genomics.</title>
        <authorList>
            <person name="Bogema D.R."/>
        </authorList>
    </citation>
    <scope>NUCLEOTIDE SEQUENCE [LARGE SCALE GENOMIC DNA]</scope>
    <source>
        <strain evidence="1">00978-12</strain>
    </source>
</reference>